<dbReference type="EMBL" id="PVYX01000001">
    <property type="protein sequence ID" value="PRX57536.1"/>
    <property type="molecule type" value="Genomic_DNA"/>
</dbReference>
<dbReference type="AlphaFoldDB" id="A0A2T0MJ60"/>
<comment type="caution">
    <text evidence="2">The sequence shown here is derived from an EMBL/GenBank/DDBJ whole genome shotgun (WGS) entry which is preliminary data.</text>
</comment>
<evidence type="ECO:0000313" key="3">
    <source>
        <dbReference type="Proteomes" id="UP000237640"/>
    </source>
</evidence>
<evidence type="ECO:0000259" key="1">
    <source>
        <dbReference type="Pfam" id="PF14028"/>
    </source>
</evidence>
<name>A0A2T0MJ60_9FLAO</name>
<dbReference type="InterPro" id="IPR023809">
    <property type="entry name" value="Thiopep_bacteriocin_synth_dom"/>
</dbReference>
<sequence length="294" mass="35486">MDFTQRSFIIGSEWLYYKLYTGHKTSDILLTEVLRPLVGELKNNNLIKEWFFIRYADPEHHLRIRFKIQDTKKLGTVVDKIYKSISPWVTNERVWKTQIDTYNREIERYGPDTIQLSERIFYYDSEAIINFLNLIEGDEGEEIRWLFGLQLINHFLDNFKFSFEDKMRLLEELKIAFGREFNMGRNLKSQLDKKYRFHTNKIASFLEIGEMKNPELLPILEILKQRDEGIEKIAKSISQKYKEKNESLFLKNFLPSHIHMSMNRLFKSKNRLNELVCYDFLYRYYRSANAKLRK</sequence>
<dbReference type="RefSeq" id="WP_158259096.1">
    <property type="nucleotide sequence ID" value="NZ_PVYX01000001.1"/>
</dbReference>
<dbReference type="Proteomes" id="UP000237640">
    <property type="component" value="Unassembled WGS sequence"/>
</dbReference>
<evidence type="ECO:0000313" key="2">
    <source>
        <dbReference type="EMBL" id="PRX57536.1"/>
    </source>
</evidence>
<dbReference type="OrthoDB" id="1273722at2"/>
<accession>A0A2T0MJ60</accession>
<dbReference type="Pfam" id="PF14028">
    <property type="entry name" value="Lant_dehydr_C"/>
    <property type="match status" value="1"/>
</dbReference>
<feature type="domain" description="Thiopeptide-type bacteriocin biosynthesis" evidence="1">
    <location>
        <begin position="14"/>
        <end position="285"/>
    </location>
</feature>
<gene>
    <name evidence="2" type="ORF">CLV81_1542</name>
</gene>
<proteinExistence type="predicted"/>
<reference evidence="2 3" key="1">
    <citation type="submission" date="2018-03" db="EMBL/GenBank/DDBJ databases">
        <title>Genomic Encyclopedia of Archaeal and Bacterial Type Strains, Phase II (KMG-II): from individual species to whole genera.</title>
        <authorList>
            <person name="Goeker M."/>
        </authorList>
    </citation>
    <scope>NUCLEOTIDE SEQUENCE [LARGE SCALE GENOMIC DNA]</scope>
    <source>
        <strain evidence="2 3">DSM 25027</strain>
    </source>
</reference>
<dbReference type="NCBIfam" id="TIGR03891">
    <property type="entry name" value="thiopep_ocin"/>
    <property type="match status" value="1"/>
</dbReference>
<protein>
    <submittedName>
        <fullName evidence="2">Thiopeptide-type bacteriocin biosynthesis protein</fullName>
    </submittedName>
</protein>
<organism evidence="2 3">
    <name type="scientific">Flagellimonas meridianipacifica</name>
    <dbReference type="NCBI Taxonomy" id="1080225"/>
    <lineage>
        <taxon>Bacteria</taxon>
        <taxon>Pseudomonadati</taxon>
        <taxon>Bacteroidota</taxon>
        <taxon>Flavobacteriia</taxon>
        <taxon>Flavobacteriales</taxon>
        <taxon>Flavobacteriaceae</taxon>
        <taxon>Flagellimonas</taxon>
    </lineage>
</organism>
<keyword evidence="3" id="KW-1185">Reference proteome</keyword>